<name>A0AAV4CGG1_9GAST</name>
<dbReference type="Proteomes" id="UP000735302">
    <property type="component" value="Unassembled WGS sequence"/>
</dbReference>
<dbReference type="AlphaFoldDB" id="A0AAV4CGG1"/>
<sequence>MQRLYDAVVIFSKITDRTTGIMTCKPRIRKALNDDDDDDDDDDKGRYSYESDKNIVLAKYWSTFITK</sequence>
<comment type="caution">
    <text evidence="1">The sequence shown here is derived from an EMBL/GenBank/DDBJ whole genome shotgun (WGS) entry which is preliminary data.</text>
</comment>
<keyword evidence="2" id="KW-1185">Reference proteome</keyword>
<protein>
    <submittedName>
        <fullName evidence="1">Uncharacterized protein</fullName>
    </submittedName>
</protein>
<gene>
    <name evidence="1" type="ORF">PoB_005697700</name>
</gene>
<proteinExistence type="predicted"/>
<reference evidence="1 2" key="1">
    <citation type="journal article" date="2021" name="Elife">
        <title>Chloroplast acquisition without the gene transfer in kleptoplastic sea slugs, Plakobranchus ocellatus.</title>
        <authorList>
            <person name="Maeda T."/>
            <person name="Takahashi S."/>
            <person name="Yoshida T."/>
            <person name="Shimamura S."/>
            <person name="Takaki Y."/>
            <person name="Nagai Y."/>
            <person name="Toyoda A."/>
            <person name="Suzuki Y."/>
            <person name="Arimoto A."/>
            <person name="Ishii H."/>
            <person name="Satoh N."/>
            <person name="Nishiyama T."/>
            <person name="Hasebe M."/>
            <person name="Maruyama T."/>
            <person name="Minagawa J."/>
            <person name="Obokata J."/>
            <person name="Shigenobu S."/>
        </authorList>
    </citation>
    <scope>NUCLEOTIDE SEQUENCE [LARGE SCALE GENOMIC DNA]</scope>
</reference>
<evidence type="ECO:0000313" key="1">
    <source>
        <dbReference type="EMBL" id="GFO30472.1"/>
    </source>
</evidence>
<accession>A0AAV4CGG1</accession>
<organism evidence="1 2">
    <name type="scientific">Plakobranchus ocellatus</name>
    <dbReference type="NCBI Taxonomy" id="259542"/>
    <lineage>
        <taxon>Eukaryota</taxon>
        <taxon>Metazoa</taxon>
        <taxon>Spiralia</taxon>
        <taxon>Lophotrochozoa</taxon>
        <taxon>Mollusca</taxon>
        <taxon>Gastropoda</taxon>
        <taxon>Heterobranchia</taxon>
        <taxon>Euthyneura</taxon>
        <taxon>Panpulmonata</taxon>
        <taxon>Sacoglossa</taxon>
        <taxon>Placobranchoidea</taxon>
        <taxon>Plakobranchidae</taxon>
        <taxon>Plakobranchus</taxon>
    </lineage>
</organism>
<dbReference type="EMBL" id="BLXT01006238">
    <property type="protein sequence ID" value="GFO30472.1"/>
    <property type="molecule type" value="Genomic_DNA"/>
</dbReference>
<evidence type="ECO:0000313" key="2">
    <source>
        <dbReference type="Proteomes" id="UP000735302"/>
    </source>
</evidence>